<evidence type="ECO:0000313" key="7">
    <source>
        <dbReference type="Proteomes" id="UP000230821"/>
    </source>
</evidence>
<evidence type="ECO:0000256" key="1">
    <source>
        <dbReference type="ARBA" id="ARBA00006432"/>
    </source>
</evidence>
<keyword evidence="3" id="KW-0812">Transmembrane</keyword>
<feature type="transmembrane region" description="Helical" evidence="3">
    <location>
        <begin position="208"/>
        <end position="228"/>
    </location>
</feature>
<feature type="domain" description="AMP-binding enzyme C-terminal" evidence="5">
    <location>
        <begin position="425"/>
        <end position="500"/>
    </location>
</feature>
<dbReference type="Gene3D" id="3.30.300.30">
    <property type="match status" value="1"/>
</dbReference>
<dbReference type="NCBIfam" id="NF004837">
    <property type="entry name" value="PRK06187.1"/>
    <property type="match status" value="1"/>
</dbReference>
<dbReference type="InterPro" id="IPR045851">
    <property type="entry name" value="AMP-bd_C_sf"/>
</dbReference>
<dbReference type="PANTHER" id="PTHR43767">
    <property type="entry name" value="LONG-CHAIN-FATTY-ACID--COA LIGASE"/>
    <property type="match status" value="1"/>
</dbReference>
<feature type="domain" description="AMP-dependent synthetase/ligase" evidence="4">
    <location>
        <begin position="16"/>
        <end position="375"/>
    </location>
</feature>
<dbReference type="AlphaFoldDB" id="A0A2G6KGL4"/>
<accession>A0A2G6KGL4</accession>
<comment type="caution">
    <text evidence="6">The sequence shown here is derived from an EMBL/GenBank/DDBJ whole genome shotgun (WGS) entry which is preliminary data.</text>
</comment>
<evidence type="ECO:0000256" key="3">
    <source>
        <dbReference type="SAM" id="Phobius"/>
    </source>
</evidence>
<evidence type="ECO:0000259" key="4">
    <source>
        <dbReference type="Pfam" id="PF00501"/>
    </source>
</evidence>
<sequence>MELRNPNMTVVKLVESVAVEHSRRKCLTFEQTTYTYHVLNQKINQVAHGLHKLGVSKGSRVGLFLSNCPEYLFAYFGTMKLGGINVPVNTFLSSEEVLFILADCEVSAIVTDPKLYKVLEPILPKLQLLEHIIVVGEAIPGTHSFSMFEEEALANPFYDPPHNDDIAAIHYTSGTTGTPKGAMLSHKNLLAAIDSNTDIINISHRDNIIVFLPLFHVFTFVVCILATLSRGTRIVLLNSVRPFKRVMTAILKYRISILIGVPPVFNALANVNVPWFFRFINPIRVCVSGGAALSVDVLKAFQDKFHIPLLEGYGLSETTGGVCVNPLDGVQKPLSIGPPIKGVAVKIVDEDDFELEQNEVGELLIKADNVMTGYYNQPEETADVLQDGWLRTGDMAKIDNDGYLYIVDRKKDMLIVRGMNVYPREVEEVLNDHPKVEECAVIGVPDKQRGEVPKAIITLKENITATEREFRKYCHEKIAMYKNPKYFEFRETLPKTATGKVRKEVLKREEFEKIQQRMEQELVNDSFS</sequence>
<dbReference type="EMBL" id="PDSK01000091">
    <property type="protein sequence ID" value="PIE34142.1"/>
    <property type="molecule type" value="Genomic_DNA"/>
</dbReference>
<dbReference type="CDD" id="cd05936">
    <property type="entry name" value="FC-FACS_FadD_like"/>
    <property type="match status" value="1"/>
</dbReference>
<organism evidence="6 7">
    <name type="scientific">candidate division KSB3 bacterium</name>
    <dbReference type="NCBI Taxonomy" id="2044937"/>
    <lineage>
        <taxon>Bacteria</taxon>
        <taxon>candidate division KSB3</taxon>
    </lineage>
</organism>
<dbReference type="Pfam" id="PF13193">
    <property type="entry name" value="AMP-binding_C"/>
    <property type="match status" value="1"/>
</dbReference>
<evidence type="ECO:0000256" key="2">
    <source>
        <dbReference type="ARBA" id="ARBA00022598"/>
    </source>
</evidence>
<dbReference type="FunFam" id="3.30.300.30:FF:000008">
    <property type="entry name" value="2,3-dihydroxybenzoate-AMP ligase"/>
    <property type="match status" value="1"/>
</dbReference>
<keyword evidence="3" id="KW-0472">Membrane</keyword>
<evidence type="ECO:0000259" key="5">
    <source>
        <dbReference type="Pfam" id="PF13193"/>
    </source>
</evidence>
<gene>
    <name evidence="6" type="ORF">CSA56_08355</name>
</gene>
<name>A0A2G6KGL4_9BACT</name>
<comment type="similarity">
    <text evidence="1">Belongs to the ATP-dependent AMP-binding enzyme family.</text>
</comment>
<proteinExistence type="inferred from homology"/>
<dbReference type="PANTHER" id="PTHR43767:SF1">
    <property type="entry name" value="NONRIBOSOMAL PEPTIDE SYNTHASE PES1 (EUROFUNG)-RELATED"/>
    <property type="match status" value="1"/>
</dbReference>
<dbReference type="InterPro" id="IPR050237">
    <property type="entry name" value="ATP-dep_AMP-bd_enzyme"/>
</dbReference>
<dbReference type="InterPro" id="IPR025110">
    <property type="entry name" value="AMP-bd_C"/>
</dbReference>
<dbReference type="Pfam" id="PF00501">
    <property type="entry name" value="AMP-binding"/>
    <property type="match status" value="1"/>
</dbReference>
<dbReference type="SUPFAM" id="SSF56801">
    <property type="entry name" value="Acetyl-CoA synthetase-like"/>
    <property type="match status" value="1"/>
</dbReference>
<dbReference type="GO" id="GO:0016878">
    <property type="term" value="F:acid-thiol ligase activity"/>
    <property type="evidence" value="ECO:0007669"/>
    <property type="project" value="UniProtKB-ARBA"/>
</dbReference>
<dbReference type="Gene3D" id="3.40.50.12780">
    <property type="entry name" value="N-terminal domain of ligase-like"/>
    <property type="match status" value="1"/>
</dbReference>
<evidence type="ECO:0000313" key="6">
    <source>
        <dbReference type="EMBL" id="PIE34142.1"/>
    </source>
</evidence>
<reference evidence="6 7" key="1">
    <citation type="submission" date="2017-10" db="EMBL/GenBank/DDBJ databases">
        <title>Novel microbial diversity and functional potential in the marine mammal oral microbiome.</title>
        <authorList>
            <person name="Dudek N.K."/>
            <person name="Sun C.L."/>
            <person name="Burstein D."/>
            <person name="Kantor R.S."/>
            <person name="Aliaga Goltsman D.S."/>
            <person name="Bik E.M."/>
            <person name="Thomas B.C."/>
            <person name="Banfield J.F."/>
            <person name="Relman D.A."/>
        </authorList>
    </citation>
    <scope>NUCLEOTIDE SEQUENCE [LARGE SCALE GENOMIC DNA]</scope>
    <source>
        <strain evidence="6">DOLJORAL78_47_16</strain>
    </source>
</reference>
<dbReference type="InterPro" id="IPR042099">
    <property type="entry name" value="ANL_N_sf"/>
</dbReference>
<protein>
    <submittedName>
        <fullName evidence="6">Long-chain fatty acid--CoA ligase</fullName>
    </submittedName>
</protein>
<keyword evidence="3" id="KW-1133">Transmembrane helix</keyword>
<dbReference type="PROSITE" id="PS00455">
    <property type="entry name" value="AMP_BINDING"/>
    <property type="match status" value="1"/>
</dbReference>
<dbReference type="InterPro" id="IPR020845">
    <property type="entry name" value="AMP-binding_CS"/>
</dbReference>
<dbReference type="InterPro" id="IPR000873">
    <property type="entry name" value="AMP-dep_synth/lig_dom"/>
</dbReference>
<feature type="transmembrane region" description="Helical" evidence="3">
    <location>
        <begin position="249"/>
        <end position="269"/>
    </location>
</feature>
<keyword evidence="2 6" id="KW-0436">Ligase</keyword>
<dbReference type="Proteomes" id="UP000230821">
    <property type="component" value="Unassembled WGS sequence"/>
</dbReference>